<name>Q1QXT2_CHRI1</name>
<dbReference type="InterPro" id="IPR036286">
    <property type="entry name" value="LexA/Signal_pep-like_sf"/>
</dbReference>
<keyword evidence="2" id="KW-1185">Reference proteome</keyword>
<dbReference type="KEGG" id="csa:Csal_1371"/>
<reference evidence="1 2" key="1">
    <citation type="journal article" date="2011" name="Stand. Genomic Sci.">
        <title>Complete genome sequence of the halophilic and highly halotolerant Chromohalobacter salexigens type strain (1H11(T)).</title>
        <authorList>
            <person name="Copeland A."/>
            <person name="O'Connor K."/>
            <person name="Lucas S."/>
            <person name="Lapidus A."/>
            <person name="Berry K.W."/>
            <person name="Detter J.C."/>
            <person name="Del Rio T.G."/>
            <person name="Hammon N."/>
            <person name="Dalin E."/>
            <person name="Tice H."/>
            <person name="Pitluck S."/>
            <person name="Bruce D."/>
            <person name="Goodwin L."/>
            <person name="Han C."/>
            <person name="Tapia R."/>
            <person name="Saunders E."/>
            <person name="Schmutz J."/>
            <person name="Brettin T."/>
            <person name="Larimer F."/>
            <person name="Land M."/>
            <person name="Hauser L."/>
            <person name="Vargas C."/>
            <person name="Nieto J.J."/>
            <person name="Kyrpides N.C."/>
            <person name="Ivanova N."/>
            <person name="Goker M."/>
            <person name="Klenk H.P."/>
            <person name="Csonka L.N."/>
            <person name="Woyke T."/>
        </authorList>
    </citation>
    <scope>NUCLEOTIDE SEQUENCE [LARGE SCALE GENOMIC DNA]</scope>
    <source>
        <strain evidence="2">ATCC BAA-138 / DSM 3043 / CIP 106854 / NCIMB 13768 / 1H11</strain>
    </source>
</reference>
<evidence type="ECO:0008006" key="3">
    <source>
        <dbReference type="Google" id="ProtNLM"/>
    </source>
</evidence>
<gene>
    <name evidence="1" type="ordered locus">Csal_1371</name>
</gene>
<proteinExistence type="predicted"/>
<dbReference type="AlphaFoldDB" id="Q1QXT2"/>
<organism evidence="1 2">
    <name type="scientific">Chromohalobacter israelensis (strain ATCC BAA-138 / DSM 3043 / CIP 106854 / NCIMB 13768 / 1H11)</name>
    <name type="common">Chromohalobacter salexigens</name>
    <dbReference type="NCBI Taxonomy" id="290398"/>
    <lineage>
        <taxon>Bacteria</taxon>
        <taxon>Pseudomonadati</taxon>
        <taxon>Pseudomonadota</taxon>
        <taxon>Gammaproteobacteria</taxon>
        <taxon>Oceanospirillales</taxon>
        <taxon>Halomonadaceae</taxon>
        <taxon>Chromohalobacter</taxon>
    </lineage>
</organism>
<dbReference type="eggNOG" id="COG1974">
    <property type="taxonomic scope" value="Bacteria"/>
</dbReference>
<dbReference type="Gene3D" id="2.10.109.10">
    <property type="entry name" value="Umud Fragment, subunit A"/>
    <property type="match status" value="1"/>
</dbReference>
<sequence length="117" mass="12899">MRVNYLGPAMLGIKHPALEGYDLSGFPPSCYVVEVSEEAGVNGPLMEGDLLVVDEQKPAGHADLVVVDLEGEQRLFKSHRIGGRLRLMPTVGPKESLWARRSDLRGVVVSQARRYGW</sequence>
<dbReference type="GeneID" id="95334115"/>
<dbReference type="SUPFAM" id="SSF51306">
    <property type="entry name" value="LexA/Signal peptidase"/>
    <property type="match status" value="1"/>
</dbReference>
<evidence type="ECO:0000313" key="1">
    <source>
        <dbReference type="EMBL" id="ABE58726.1"/>
    </source>
</evidence>
<accession>Q1QXT2</accession>
<dbReference type="HOGENOM" id="CLU_2080590_0_0_6"/>
<evidence type="ECO:0000313" key="2">
    <source>
        <dbReference type="Proteomes" id="UP000000239"/>
    </source>
</evidence>
<protein>
    <recommendedName>
        <fullName evidence="3">Peptidase S24/S26A/S26B/S26C domain-containing protein</fullName>
    </recommendedName>
</protein>
<dbReference type="EMBL" id="CP000285">
    <property type="protein sequence ID" value="ABE58726.1"/>
    <property type="molecule type" value="Genomic_DNA"/>
</dbReference>
<dbReference type="STRING" id="290398.Csal_1371"/>
<dbReference type="RefSeq" id="WP_011506672.1">
    <property type="nucleotide sequence ID" value="NC_007963.1"/>
</dbReference>
<dbReference type="OrthoDB" id="6168027at2"/>
<dbReference type="Proteomes" id="UP000000239">
    <property type="component" value="Chromosome"/>
</dbReference>